<evidence type="ECO:0000256" key="3">
    <source>
        <dbReference type="ARBA" id="ARBA00022723"/>
    </source>
</evidence>
<dbReference type="InterPro" id="IPR036412">
    <property type="entry name" value="HAD-like_sf"/>
</dbReference>
<evidence type="ECO:0000256" key="7">
    <source>
        <dbReference type="PIRSR" id="PIRSR031051-2"/>
    </source>
</evidence>
<feature type="binding site" evidence="7">
    <location>
        <position position="19"/>
    </location>
    <ligand>
        <name>substrate</name>
    </ligand>
</feature>
<dbReference type="PANTHER" id="PTHR20889">
    <property type="entry name" value="PHOSPHATASE, ORPHAN 1, 2"/>
    <property type="match status" value="1"/>
</dbReference>
<evidence type="ECO:0000256" key="5">
    <source>
        <dbReference type="ARBA" id="ARBA00022842"/>
    </source>
</evidence>
<dbReference type="InterPro" id="IPR006384">
    <property type="entry name" value="HAD_hydro_PyrdxlP_Pase-like"/>
</dbReference>
<evidence type="ECO:0000256" key="4">
    <source>
        <dbReference type="ARBA" id="ARBA00022801"/>
    </source>
</evidence>
<comment type="cofactor">
    <cofactor evidence="1 8">
        <name>Mg(2+)</name>
        <dbReference type="ChEBI" id="CHEBI:18420"/>
    </cofactor>
</comment>
<keyword evidence="4" id="KW-0378">Hydrolase</keyword>
<keyword evidence="3 8" id="KW-0479">Metal-binding</keyword>
<organism evidence="9">
    <name type="scientific">Pseudodiaptomus poplesia</name>
    <dbReference type="NCBI Taxonomy" id="213370"/>
    <lineage>
        <taxon>Eukaryota</taxon>
        <taxon>Metazoa</taxon>
        <taxon>Ecdysozoa</taxon>
        <taxon>Arthropoda</taxon>
        <taxon>Crustacea</taxon>
        <taxon>Multicrustacea</taxon>
        <taxon>Hexanauplia</taxon>
        <taxon>Copepoda</taxon>
        <taxon>Calanoida</taxon>
        <taxon>Pseudodiaptomidae</taxon>
        <taxon>Pseudodiaptomus</taxon>
    </lineage>
</organism>
<feature type="active site" description="Nucleophile" evidence="6">
    <location>
        <position position="8"/>
    </location>
</feature>
<feature type="binding site" evidence="8">
    <location>
        <position position="10"/>
    </location>
    <ligand>
        <name>Mg(2+)</name>
        <dbReference type="ChEBI" id="CHEBI:18420"/>
    </ligand>
</feature>
<dbReference type="InterPro" id="IPR023214">
    <property type="entry name" value="HAD_sf"/>
</dbReference>
<evidence type="ECO:0000256" key="2">
    <source>
        <dbReference type="ARBA" id="ARBA00008541"/>
    </source>
</evidence>
<dbReference type="PANTHER" id="PTHR20889:SF12">
    <property type="entry name" value="LP01149P"/>
    <property type="match status" value="1"/>
</dbReference>
<feature type="binding site" evidence="7">
    <location>
        <position position="100"/>
    </location>
    <ligand>
        <name>substrate</name>
    </ligand>
</feature>
<dbReference type="Gene3D" id="3.40.50.1000">
    <property type="entry name" value="HAD superfamily/HAD-like"/>
    <property type="match status" value="1"/>
</dbReference>
<dbReference type="NCBIfam" id="TIGR01489">
    <property type="entry name" value="DKMTPPase-SF"/>
    <property type="match status" value="1"/>
</dbReference>
<name>A0A1S6GLA0_9MAXI</name>
<evidence type="ECO:0000256" key="1">
    <source>
        <dbReference type="ARBA" id="ARBA00001946"/>
    </source>
</evidence>
<evidence type="ECO:0000256" key="8">
    <source>
        <dbReference type="PIRSR" id="PIRSR031051-3"/>
    </source>
</evidence>
<accession>A0A1S6GLA0</accession>
<dbReference type="SUPFAM" id="SSF56784">
    <property type="entry name" value="HAD-like"/>
    <property type="match status" value="1"/>
</dbReference>
<protein>
    <submittedName>
        <fullName evidence="9">Putative phosphatase phospho2</fullName>
    </submittedName>
</protein>
<dbReference type="GO" id="GO:0016791">
    <property type="term" value="F:phosphatase activity"/>
    <property type="evidence" value="ECO:0007669"/>
    <property type="project" value="InterPro"/>
</dbReference>
<keyword evidence="5 8" id="KW-0460">Magnesium</keyword>
<dbReference type="EMBL" id="KY314176">
    <property type="protein sequence ID" value="AQS22610.1"/>
    <property type="molecule type" value="mRNA"/>
</dbReference>
<reference evidence="9" key="1">
    <citation type="journal article" date="2017" name="Aquat. Toxicol.">
        <title>Spliced leader-based analyses reveal the effects of polycyclic aromatic hydrocarbons on gene expression in the copepod Pseudodiaptomus poplesia.</title>
        <authorList>
            <person name="Zhuang Y."/>
            <person name="Yang F."/>
            <person name="Xu D."/>
            <person name="Chen H."/>
            <person name="Zhang H."/>
            <person name="Liu G."/>
        </authorList>
    </citation>
    <scope>NUCLEOTIDE SEQUENCE</scope>
</reference>
<evidence type="ECO:0000256" key="6">
    <source>
        <dbReference type="PIRSR" id="PIRSR031051-1"/>
    </source>
</evidence>
<evidence type="ECO:0000313" key="9">
    <source>
        <dbReference type="EMBL" id="AQS22610.1"/>
    </source>
</evidence>
<feature type="binding site" evidence="8">
    <location>
        <position position="178"/>
    </location>
    <ligand>
        <name>Mg(2+)</name>
        <dbReference type="ChEBI" id="CHEBI:18420"/>
    </ligand>
</feature>
<dbReference type="GO" id="GO:0046872">
    <property type="term" value="F:metal ion binding"/>
    <property type="evidence" value="ECO:0007669"/>
    <property type="project" value="UniProtKB-KW"/>
</dbReference>
<dbReference type="NCBIfam" id="TIGR01488">
    <property type="entry name" value="HAD-SF-IB"/>
    <property type="match status" value="1"/>
</dbReference>
<comment type="similarity">
    <text evidence="2">Belongs to the HAD-like hydrolase superfamily. PHOSPHO family.</text>
</comment>
<dbReference type="AlphaFoldDB" id="A0A1S6GLA0"/>
<dbReference type="Pfam" id="PF06888">
    <property type="entry name" value="Put_Phosphatase"/>
    <property type="match status" value="1"/>
</dbReference>
<dbReference type="InterPro" id="IPR016965">
    <property type="entry name" value="Pase_PHOSPHO-typ"/>
</dbReference>
<proteinExistence type="evidence at transcript level"/>
<sequence>MGPLLVFDFDHTITDKNTDVEVQELYSGGKISDIPEVAKLYSSAGWTEYMGTVFKLLWEQGVTKEAILSLMRTLELTPVMHQLITEAHNDLHAKIIIISDSNSVFIDEILKHRNLIEMVDRVFTNPASWTDKDLLTIQPFHHQEDCKLSSKNLCKGKIMEDYLGSCGEKFSSVAYVGDGRNDFCPALRLKEDDLVFVRKEYSLEKYIQKMKEDGHHIKAKVNYWTSAQEILDSMKEKAGGE</sequence>
<feature type="binding site" evidence="8">
    <location>
        <position position="8"/>
    </location>
    <ligand>
        <name>Mg(2+)</name>
        <dbReference type="ChEBI" id="CHEBI:18420"/>
    </ligand>
</feature>
<feature type="active site" description="Proton donor" evidence="6">
    <location>
        <position position="10"/>
    </location>
</feature>
<dbReference type="PIRSF" id="PIRSF031051">
    <property type="entry name" value="PyrdxlP_Pase_PHOSPHO2"/>
    <property type="match status" value="1"/>
</dbReference>